<dbReference type="EMBL" id="PFNL01000057">
    <property type="protein sequence ID" value="PIZ47260.1"/>
    <property type="molecule type" value="Genomic_DNA"/>
</dbReference>
<sequence length="189" mass="20506">MKNINWSKGLTYGLLALIVVVALFLVFGSNVTPAVTQAPDQQPQVNVTVVAATTGDPKDEPVELVKIPTRPHVENTSATSQTEDGFSNAYDLEQEKQFTKEFVGSVFDLSVGDSLSLYRPDCEGNTVDINFKVEEITSEGAWISGLGRTDVDQFLSRAASLEYVGPYCGTGVYQWFGMSIGVQKESGKP</sequence>
<organism evidence="1 2">
    <name type="scientific">candidate division WWE3 bacterium CG_4_10_14_0_2_um_filter_41_14</name>
    <dbReference type="NCBI Taxonomy" id="1975072"/>
    <lineage>
        <taxon>Bacteria</taxon>
        <taxon>Katanobacteria</taxon>
    </lineage>
</organism>
<comment type="caution">
    <text evidence="1">The sequence shown here is derived from an EMBL/GenBank/DDBJ whole genome shotgun (WGS) entry which is preliminary data.</text>
</comment>
<feature type="non-terminal residue" evidence="1">
    <location>
        <position position="189"/>
    </location>
</feature>
<name>A0A2M7TKE4_UNCKA</name>
<proteinExistence type="predicted"/>
<evidence type="ECO:0000313" key="1">
    <source>
        <dbReference type="EMBL" id="PIZ47260.1"/>
    </source>
</evidence>
<dbReference type="AlphaFoldDB" id="A0A2M7TKE4"/>
<dbReference type="Proteomes" id="UP000228920">
    <property type="component" value="Unassembled WGS sequence"/>
</dbReference>
<protein>
    <submittedName>
        <fullName evidence="1">Uncharacterized protein</fullName>
    </submittedName>
</protein>
<gene>
    <name evidence="1" type="ORF">COY32_01980</name>
</gene>
<evidence type="ECO:0000313" key="2">
    <source>
        <dbReference type="Proteomes" id="UP000228920"/>
    </source>
</evidence>
<accession>A0A2M7TKE4</accession>
<reference evidence="2" key="1">
    <citation type="submission" date="2017-09" db="EMBL/GenBank/DDBJ databases">
        <title>Depth-based differentiation of microbial function through sediment-hosted aquifers and enrichment of novel symbionts in the deep terrestrial subsurface.</title>
        <authorList>
            <person name="Probst A.J."/>
            <person name="Ladd B."/>
            <person name="Jarett J.K."/>
            <person name="Geller-Mcgrath D.E."/>
            <person name="Sieber C.M.K."/>
            <person name="Emerson J.B."/>
            <person name="Anantharaman K."/>
            <person name="Thomas B.C."/>
            <person name="Malmstrom R."/>
            <person name="Stieglmeier M."/>
            <person name="Klingl A."/>
            <person name="Woyke T."/>
            <person name="Ryan C.M."/>
            <person name="Banfield J.F."/>
        </authorList>
    </citation>
    <scope>NUCLEOTIDE SEQUENCE [LARGE SCALE GENOMIC DNA]</scope>
</reference>